<evidence type="ECO:0000313" key="2">
    <source>
        <dbReference type="EMBL" id="MBB4683322.1"/>
    </source>
</evidence>
<dbReference type="Pfam" id="PF00501">
    <property type="entry name" value="AMP-binding"/>
    <property type="match status" value="1"/>
</dbReference>
<dbReference type="PANTHER" id="PTHR42921">
    <property type="entry name" value="ACETOACETYL-COA SYNTHETASE"/>
    <property type="match status" value="1"/>
</dbReference>
<dbReference type="EMBL" id="JACHMG010000001">
    <property type="protein sequence ID" value="MBB4683322.1"/>
    <property type="molecule type" value="Genomic_DNA"/>
</dbReference>
<proteinExistence type="predicted"/>
<name>A0A840IQ51_9PSEU</name>
<dbReference type="InterPro" id="IPR000873">
    <property type="entry name" value="AMP-dep_synth/lig_dom"/>
</dbReference>
<dbReference type="Proteomes" id="UP000581769">
    <property type="component" value="Unassembled WGS sequence"/>
</dbReference>
<dbReference type="Gene3D" id="3.40.50.12780">
    <property type="entry name" value="N-terminal domain of ligase-like"/>
    <property type="match status" value="1"/>
</dbReference>
<dbReference type="SUPFAM" id="SSF56801">
    <property type="entry name" value="Acetyl-CoA synthetase-like"/>
    <property type="match status" value="1"/>
</dbReference>
<dbReference type="InterPro" id="IPR042099">
    <property type="entry name" value="ANL_N_sf"/>
</dbReference>
<evidence type="ECO:0000259" key="1">
    <source>
        <dbReference type="Pfam" id="PF00501"/>
    </source>
</evidence>
<comment type="caution">
    <text evidence="2">The sequence shown here is derived from an EMBL/GenBank/DDBJ whole genome shotgun (WGS) entry which is preliminary data.</text>
</comment>
<dbReference type="InterPro" id="IPR038071">
    <property type="entry name" value="UROD/MetE-like_sf"/>
</dbReference>
<dbReference type="AlphaFoldDB" id="A0A840IQ51"/>
<organism evidence="2 3">
    <name type="scientific">Amycolatopsis jiangsuensis</name>
    <dbReference type="NCBI Taxonomy" id="1181879"/>
    <lineage>
        <taxon>Bacteria</taxon>
        <taxon>Bacillati</taxon>
        <taxon>Actinomycetota</taxon>
        <taxon>Actinomycetes</taxon>
        <taxon>Pseudonocardiales</taxon>
        <taxon>Pseudonocardiaceae</taxon>
        <taxon>Amycolatopsis</taxon>
    </lineage>
</organism>
<evidence type="ECO:0000313" key="3">
    <source>
        <dbReference type="Proteomes" id="UP000581769"/>
    </source>
</evidence>
<protein>
    <recommendedName>
        <fullName evidence="1">AMP-dependent synthetase/ligase domain-containing protein</fullName>
    </recommendedName>
</protein>
<dbReference type="PANTHER" id="PTHR42921:SF1">
    <property type="entry name" value="ACETOACETYL-COA SYNTHETASE"/>
    <property type="match status" value="1"/>
</dbReference>
<sequence length="583" mass="63631">MGEHDPVFAWVDFEAPLWVSFSSGATGALKGFVHEHGGFLPDSYKLSGLYFALRHGDRFLRCTTTDWMVWNLFVSGLLIGATSMPYDGSPAFPDPKRLFEVASEQAVAVLGVVHGYLRTCAKAGVEPDRVFDLGDLRVLDFTGAPLSARYRVWVRDHVGVSVHVVSVTGGADVVSGFAGSAPATPVWAGGDLAATRRRPAGPGFGRTPRRRRAFRRFPVQQWMLNASIARVAVCRLVEGMIMARAHLNGSVSLSSASEVFSVVAEILGKQVHRVPDGETSRPEWVRNLGSALLNVDGVENRGTRFIPEVQQEYPVLSIADGVAADDLDFSPVDFASIAIQSHSAFLSMRERMASDTRFMVALPTPTAVMGVFFQLDQLESLVPAFTRHLAHEITAMTRIIPPQNLALQWDVAIEPALIFRSLAGMPTFPAEMVHTQLAELASLVPTNIELGYHLCYGDPRPDTDIASRGRHFTLPEDLEMLVAMANDICMQAGRNVNWFSMPVPVGQGTDTYFAPLADLRVGSATEIYLGVVHDEDGLAGSQRRVDTAKRHLTGFGVSTDCGMGRIEPEAIRPLLEIHRDLVV</sequence>
<feature type="domain" description="AMP-dependent synthetase/ligase" evidence="1">
    <location>
        <begin position="10"/>
        <end position="164"/>
    </location>
</feature>
<keyword evidence="3" id="KW-1185">Reference proteome</keyword>
<dbReference type="GO" id="GO:0030729">
    <property type="term" value="F:acetoacetate-CoA ligase activity"/>
    <property type="evidence" value="ECO:0007669"/>
    <property type="project" value="TreeGrafter"/>
</dbReference>
<accession>A0A840IQ51</accession>
<reference evidence="2 3" key="1">
    <citation type="submission" date="2020-08" db="EMBL/GenBank/DDBJ databases">
        <title>Sequencing the genomes of 1000 actinobacteria strains.</title>
        <authorList>
            <person name="Klenk H.-P."/>
        </authorList>
    </citation>
    <scope>NUCLEOTIDE SEQUENCE [LARGE SCALE GENOMIC DNA]</scope>
    <source>
        <strain evidence="2 3">DSM 45859</strain>
    </source>
</reference>
<dbReference type="SUPFAM" id="SSF51726">
    <property type="entry name" value="UROD/MetE-like"/>
    <property type="match status" value="1"/>
</dbReference>
<dbReference type="RefSeq" id="WP_184777743.1">
    <property type="nucleotide sequence ID" value="NZ_JACHMG010000001.1"/>
</dbReference>
<gene>
    <name evidence="2" type="ORF">BJY18_000807</name>
</gene>